<sequence length="103" mass="11350">MKAFIVIDDVRTSELLQNLIGVGHGWLGAGSTVIVTTRDKHVLLIGGIDKIHQVKKMNFKNSLQLFRLNSFDKVFPKEGYVQLSKRAIDYAGGNPLALKVLGS</sequence>
<dbReference type="EMBL" id="LXQA010252329">
    <property type="protein sequence ID" value="MCI38134.1"/>
    <property type="molecule type" value="Genomic_DNA"/>
</dbReference>
<dbReference type="InterPro" id="IPR044974">
    <property type="entry name" value="Disease_R_plants"/>
</dbReference>
<dbReference type="GO" id="GO:0043531">
    <property type="term" value="F:ADP binding"/>
    <property type="evidence" value="ECO:0007669"/>
    <property type="project" value="InterPro"/>
</dbReference>
<dbReference type="Gene3D" id="3.40.50.300">
    <property type="entry name" value="P-loop containing nucleotide triphosphate hydrolases"/>
    <property type="match status" value="1"/>
</dbReference>
<dbReference type="GO" id="GO:0006952">
    <property type="term" value="P:defense response"/>
    <property type="evidence" value="ECO:0007669"/>
    <property type="project" value="InterPro"/>
</dbReference>
<feature type="domain" description="NB-ARC" evidence="1">
    <location>
        <begin position="3"/>
        <end position="73"/>
    </location>
</feature>
<feature type="non-terminal residue" evidence="2">
    <location>
        <position position="103"/>
    </location>
</feature>
<comment type="caution">
    <text evidence="2">The sequence shown here is derived from an EMBL/GenBank/DDBJ whole genome shotgun (WGS) entry which is preliminary data.</text>
</comment>
<dbReference type="PANTHER" id="PTHR11017">
    <property type="entry name" value="LEUCINE-RICH REPEAT-CONTAINING PROTEIN"/>
    <property type="match status" value="1"/>
</dbReference>
<evidence type="ECO:0000313" key="3">
    <source>
        <dbReference type="Proteomes" id="UP000265520"/>
    </source>
</evidence>
<dbReference type="Pfam" id="PF00931">
    <property type="entry name" value="NB-ARC"/>
    <property type="match status" value="1"/>
</dbReference>
<protein>
    <submittedName>
        <fullName evidence="2">TIR-NBS-LRR resistance protein</fullName>
    </submittedName>
</protein>
<proteinExistence type="predicted"/>
<keyword evidence="3" id="KW-1185">Reference proteome</keyword>
<dbReference type="SUPFAM" id="SSF52540">
    <property type="entry name" value="P-loop containing nucleoside triphosphate hydrolases"/>
    <property type="match status" value="1"/>
</dbReference>
<accession>A0A392RPV7</accession>
<dbReference type="InterPro" id="IPR002182">
    <property type="entry name" value="NB-ARC"/>
</dbReference>
<reference evidence="2 3" key="1">
    <citation type="journal article" date="2018" name="Front. Plant Sci.">
        <title>Red Clover (Trifolium pratense) and Zigzag Clover (T. medium) - A Picture of Genomic Similarities and Differences.</title>
        <authorList>
            <person name="Dluhosova J."/>
            <person name="Istvanek J."/>
            <person name="Nedelnik J."/>
            <person name="Repkova J."/>
        </authorList>
    </citation>
    <scope>NUCLEOTIDE SEQUENCE [LARGE SCALE GENOMIC DNA]</scope>
    <source>
        <strain evidence="3">cv. 10/8</strain>
        <tissue evidence="2">Leaf</tissue>
    </source>
</reference>
<evidence type="ECO:0000313" key="2">
    <source>
        <dbReference type="EMBL" id="MCI38134.1"/>
    </source>
</evidence>
<dbReference type="AlphaFoldDB" id="A0A392RPV7"/>
<evidence type="ECO:0000259" key="1">
    <source>
        <dbReference type="Pfam" id="PF00931"/>
    </source>
</evidence>
<name>A0A392RPV7_9FABA</name>
<organism evidence="2 3">
    <name type="scientific">Trifolium medium</name>
    <dbReference type="NCBI Taxonomy" id="97028"/>
    <lineage>
        <taxon>Eukaryota</taxon>
        <taxon>Viridiplantae</taxon>
        <taxon>Streptophyta</taxon>
        <taxon>Embryophyta</taxon>
        <taxon>Tracheophyta</taxon>
        <taxon>Spermatophyta</taxon>
        <taxon>Magnoliopsida</taxon>
        <taxon>eudicotyledons</taxon>
        <taxon>Gunneridae</taxon>
        <taxon>Pentapetalae</taxon>
        <taxon>rosids</taxon>
        <taxon>fabids</taxon>
        <taxon>Fabales</taxon>
        <taxon>Fabaceae</taxon>
        <taxon>Papilionoideae</taxon>
        <taxon>50 kb inversion clade</taxon>
        <taxon>NPAAA clade</taxon>
        <taxon>Hologalegina</taxon>
        <taxon>IRL clade</taxon>
        <taxon>Trifolieae</taxon>
        <taxon>Trifolium</taxon>
    </lineage>
</organism>
<dbReference type="Proteomes" id="UP000265520">
    <property type="component" value="Unassembled WGS sequence"/>
</dbReference>
<dbReference type="InterPro" id="IPR027417">
    <property type="entry name" value="P-loop_NTPase"/>
</dbReference>
<dbReference type="PANTHER" id="PTHR11017:SF512">
    <property type="entry name" value="ADP-RIBOSYL CYCLASE_CYCLIC ADP-RIBOSE HYDROLASE"/>
    <property type="match status" value="1"/>
</dbReference>